<dbReference type="InterPro" id="IPR000990">
    <property type="entry name" value="Innexin"/>
</dbReference>
<reference evidence="13 14" key="1">
    <citation type="submission" date="2013-11" db="EMBL/GenBank/DDBJ databases">
        <title>Draft genome of the bovine lungworm Dictyocaulus viviparus.</title>
        <authorList>
            <person name="Mitreva M."/>
        </authorList>
    </citation>
    <scope>NUCLEOTIDE SEQUENCE [LARGE SCALE GENOMIC DNA]</scope>
    <source>
        <strain evidence="13 14">HannoverDv2000</strain>
    </source>
</reference>
<evidence type="ECO:0000256" key="1">
    <source>
        <dbReference type="ARBA" id="ARBA00004610"/>
    </source>
</evidence>
<dbReference type="EMBL" id="KN716357">
    <property type="protein sequence ID" value="KJH46346.1"/>
    <property type="molecule type" value="Genomic_DNA"/>
</dbReference>
<dbReference type="PRINTS" id="PR01262">
    <property type="entry name" value="INNEXIN"/>
</dbReference>
<dbReference type="PANTHER" id="PTHR11893:SF20">
    <property type="entry name" value="INNEXIN-3"/>
    <property type="match status" value="1"/>
</dbReference>
<evidence type="ECO:0000256" key="8">
    <source>
        <dbReference type="ARBA" id="ARBA00022989"/>
    </source>
</evidence>
<evidence type="ECO:0000256" key="4">
    <source>
        <dbReference type="ARBA" id="ARBA00022475"/>
    </source>
</evidence>
<keyword evidence="5 12" id="KW-0812">Transmembrane</keyword>
<feature type="transmembrane region" description="Helical" evidence="12">
    <location>
        <begin position="121"/>
        <end position="139"/>
    </location>
</feature>
<keyword evidence="10 12" id="KW-0472">Membrane</keyword>
<evidence type="ECO:0000256" key="2">
    <source>
        <dbReference type="ARBA" id="ARBA00004651"/>
    </source>
</evidence>
<comment type="similarity">
    <text evidence="12">Belongs to the pannexin family.</text>
</comment>
<keyword evidence="6" id="KW-0303">Gap junction</keyword>
<keyword evidence="4" id="KW-1003">Cell membrane</keyword>
<accession>A0A0D8XVG6</accession>
<evidence type="ECO:0000256" key="5">
    <source>
        <dbReference type="ARBA" id="ARBA00022692"/>
    </source>
</evidence>
<keyword evidence="11 12" id="KW-0407">Ion channel</keyword>
<dbReference type="AlphaFoldDB" id="A0A0D8XVG6"/>
<keyword evidence="14" id="KW-1185">Reference proteome</keyword>
<gene>
    <name evidence="12" type="primary">inx</name>
    <name evidence="13" type="ORF">DICVIV_07588</name>
</gene>
<dbReference type="GO" id="GO:0005243">
    <property type="term" value="F:gap junction channel activity"/>
    <property type="evidence" value="ECO:0007669"/>
    <property type="project" value="TreeGrafter"/>
</dbReference>
<organism evidence="13 14">
    <name type="scientific">Dictyocaulus viviparus</name>
    <name type="common">Bovine lungworm</name>
    <dbReference type="NCBI Taxonomy" id="29172"/>
    <lineage>
        <taxon>Eukaryota</taxon>
        <taxon>Metazoa</taxon>
        <taxon>Ecdysozoa</taxon>
        <taxon>Nematoda</taxon>
        <taxon>Chromadorea</taxon>
        <taxon>Rhabditida</taxon>
        <taxon>Rhabditina</taxon>
        <taxon>Rhabditomorpha</taxon>
        <taxon>Strongyloidea</taxon>
        <taxon>Metastrongylidae</taxon>
        <taxon>Dictyocaulus</taxon>
    </lineage>
</organism>
<name>A0A0D8XVG6_DICVI</name>
<feature type="transmembrane region" description="Helical" evidence="12">
    <location>
        <begin position="231"/>
        <end position="255"/>
    </location>
</feature>
<comment type="function">
    <text evidence="12">Structural component of the gap junctions.</text>
</comment>
<evidence type="ECO:0000313" key="14">
    <source>
        <dbReference type="Proteomes" id="UP000053766"/>
    </source>
</evidence>
<sequence length="368" mass="42610">MESNTKSHKQSLDDYVDCMHHYLTVYILGLFALLIASKQHFGNPIDCFISPETSNVRSWQAYILNYCFMQDIDMSTIVTESSALNADVCYNRRLSKLKNVADYIFNYFYYRKIAQRSLMNSLFRLPAVVSILYGFTKFLNLFNSILQIFLTTYFLGFPDLHWGVKIMVALLKQSFSISIGSVKKSSSGATSYFPYFPLEVGCNYTKIENNNNLHISSIQCIIPLNYMNEKLFLFLWFWFVILIIITLVNNVVFIASITNKSHREEEVLSLLKINVHKNTFEDEHILAHKFVHHFMGVDGVLLTRFISAKANSFTCRDLLQQVWLKYHGEEGRSKIKSSDDEWSVPFSDNCYSASYYPDDCSTRTSLNN</sequence>
<dbReference type="OrthoDB" id="5867527at2759"/>
<dbReference type="GO" id="GO:0034220">
    <property type="term" value="P:monoatomic ion transmembrane transport"/>
    <property type="evidence" value="ECO:0007669"/>
    <property type="project" value="UniProtKB-KW"/>
</dbReference>
<dbReference type="Pfam" id="PF00876">
    <property type="entry name" value="Innexin"/>
    <property type="match status" value="2"/>
</dbReference>
<keyword evidence="3 12" id="KW-0813">Transport</keyword>
<evidence type="ECO:0000313" key="13">
    <source>
        <dbReference type="EMBL" id="KJH46346.1"/>
    </source>
</evidence>
<protein>
    <recommendedName>
        <fullName evidence="12">Innexin</fullName>
    </recommendedName>
</protein>
<evidence type="ECO:0000256" key="9">
    <source>
        <dbReference type="ARBA" id="ARBA00023065"/>
    </source>
</evidence>
<dbReference type="PROSITE" id="PS51013">
    <property type="entry name" value="PANNEXIN"/>
    <property type="match status" value="1"/>
</dbReference>
<evidence type="ECO:0000256" key="3">
    <source>
        <dbReference type="ARBA" id="ARBA00022448"/>
    </source>
</evidence>
<keyword evidence="7" id="KW-0965">Cell junction</keyword>
<evidence type="ECO:0000256" key="12">
    <source>
        <dbReference type="RuleBase" id="RU010713"/>
    </source>
</evidence>
<evidence type="ECO:0000256" key="10">
    <source>
        <dbReference type="ARBA" id="ARBA00023136"/>
    </source>
</evidence>
<keyword evidence="8 12" id="KW-1133">Transmembrane helix</keyword>
<feature type="transmembrane region" description="Helical" evidence="12">
    <location>
        <begin position="20"/>
        <end position="36"/>
    </location>
</feature>
<comment type="caution">
    <text evidence="12">Lacks conserved residue(s) required for the propagation of feature annotation.</text>
</comment>
<proteinExistence type="inferred from homology"/>
<evidence type="ECO:0000256" key="11">
    <source>
        <dbReference type="ARBA" id="ARBA00023303"/>
    </source>
</evidence>
<evidence type="ECO:0000256" key="6">
    <source>
        <dbReference type="ARBA" id="ARBA00022868"/>
    </source>
</evidence>
<dbReference type="GO" id="GO:0005886">
    <property type="term" value="C:plasma membrane"/>
    <property type="evidence" value="ECO:0007669"/>
    <property type="project" value="UniProtKB-SubCell"/>
</dbReference>
<evidence type="ECO:0000256" key="7">
    <source>
        <dbReference type="ARBA" id="ARBA00022949"/>
    </source>
</evidence>
<comment type="subcellular location">
    <subcellularLocation>
        <location evidence="1">Cell junction</location>
        <location evidence="1">Gap junction</location>
    </subcellularLocation>
    <subcellularLocation>
        <location evidence="2 12">Cell membrane</location>
        <topology evidence="2 12">Multi-pass membrane protein</topology>
    </subcellularLocation>
</comment>
<dbReference type="PANTHER" id="PTHR11893">
    <property type="entry name" value="INNEXIN"/>
    <property type="match status" value="1"/>
</dbReference>
<dbReference type="GO" id="GO:0005921">
    <property type="term" value="C:gap junction"/>
    <property type="evidence" value="ECO:0007669"/>
    <property type="project" value="UniProtKB-SubCell"/>
</dbReference>
<keyword evidence="9 12" id="KW-0406">Ion transport</keyword>
<dbReference type="Proteomes" id="UP000053766">
    <property type="component" value="Unassembled WGS sequence"/>
</dbReference>
<reference evidence="14" key="2">
    <citation type="journal article" date="2016" name="Sci. Rep.">
        <title>Dictyocaulus viviparus genome, variome and transcriptome elucidate lungworm biology and support future intervention.</title>
        <authorList>
            <person name="McNulty S.N."/>
            <person name="Strube C."/>
            <person name="Rosa B.A."/>
            <person name="Martin J.C."/>
            <person name="Tyagi R."/>
            <person name="Choi Y.J."/>
            <person name="Wang Q."/>
            <person name="Hallsworth Pepin K."/>
            <person name="Zhang X."/>
            <person name="Ozersky P."/>
            <person name="Wilson R.K."/>
            <person name="Sternberg P.W."/>
            <person name="Gasser R.B."/>
            <person name="Mitreva M."/>
        </authorList>
    </citation>
    <scope>NUCLEOTIDE SEQUENCE [LARGE SCALE GENOMIC DNA]</scope>
    <source>
        <strain evidence="14">HannoverDv2000</strain>
    </source>
</reference>
<dbReference type="STRING" id="29172.A0A0D8XVG6"/>